<dbReference type="Gene3D" id="3.20.20.80">
    <property type="entry name" value="Glycosidases"/>
    <property type="match status" value="1"/>
</dbReference>
<dbReference type="HAMAP" id="MF_00685">
    <property type="entry name" value="GlgB"/>
    <property type="match status" value="1"/>
</dbReference>
<dbReference type="SUPFAM" id="SSF51011">
    <property type="entry name" value="Glycosyl hydrolase domain"/>
    <property type="match status" value="1"/>
</dbReference>
<keyword evidence="15" id="KW-1185">Reference proteome</keyword>
<dbReference type="Pfam" id="PF02922">
    <property type="entry name" value="CBM_48"/>
    <property type="match status" value="1"/>
</dbReference>
<feature type="active site" description="Proton donor" evidence="10 11">
    <location>
        <position position="394"/>
    </location>
</feature>
<keyword evidence="7 10" id="KW-0808">Transferase</keyword>
<dbReference type="Pfam" id="PF00128">
    <property type="entry name" value="Alpha-amylase"/>
    <property type="match status" value="1"/>
</dbReference>
<dbReference type="EMBL" id="FQZE01000017">
    <property type="protein sequence ID" value="SHJ36732.1"/>
    <property type="molecule type" value="Genomic_DNA"/>
</dbReference>
<sequence>MSKKENKSGLNKEVQKEEAQIPETGNAVQDVVEFITEYDIYLFREGKHFSLQEKLGAHVMELKGVKGTFFAVWAPNADSVSVIGNFNGWVKGAHHLKRRKDESGIWQGFIPAVGKGEAYKYFIRSQHNNYAVEKADPVAFYSEQPPKTASVVWDYNYNWNDKKWMKKRKKTNALDSPFSVYEVHLESWRRKPEEGNRPLSYPELAEELTAYVREMGYTHVELMPVTEYPFSGSWGYQVTGFFGPTSRFGTPDDFMYFVDYMHQNDIGVIMDWVPSHFPGDQHGLHFFDGTYLYEHQDPRKGYHPDWSSYIFNYGRNEIRNFLISSAHSWMERFHIDGIRVDAVASMLYLDYSREDGEWIPNEHGGRENLEAIQFLRDLNESLYTRFPDIQTIAEESTAWPMVTRPVYTGGLGFGMKWNMGWMHDSLSYFAHEPVHRSYHHNQMTFSIMYAFNENFMLSLSHDEVVHGKGSLINKMPGDDWQKFANLRALFGYMFAHPGKKLHFMGMELGQWNEWNHERSLDWHLLDFDNHKGLQFFMKDLNSVYRRFPALYENDFSGEGFKWIDANDSKNSILSFVRYDKKKEHPVIVVVNLTPVPRHNYRIGVPEDTKWLEILNSDATQYGGSGQGNFGGVAANPVPFHGEEQSINVLLPPLGVVMFAAP</sequence>
<dbReference type="NCBIfam" id="TIGR01515">
    <property type="entry name" value="branching_enzym"/>
    <property type="match status" value="1"/>
</dbReference>
<dbReference type="GO" id="GO:0004553">
    <property type="term" value="F:hydrolase activity, hydrolyzing O-glycosyl compounds"/>
    <property type="evidence" value="ECO:0007669"/>
    <property type="project" value="InterPro"/>
</dbReference>
<evidence type="ECO:0000313" key="14">
    <source>
        <dbReference type="EMBL" id="SHJ36732.1"/>
    </source>
</evidence>
<dbReference type="CDD" id="cd02855">
    <property type="entry name" value="E_set_GBE_prok_N"/>
    <property type="match status" value="1"/>
</dbReference>
<evidence type="ECO:0000256" key="4">
    <source>
        <dbReference type="ARBA" id="ARBA00009000"/>
    </source>
</evidence>
<dbReference type="InterPro" id="IPR013780">
    <property type="entry name" value="Glyco_hydro_b"/>
</dbReference>
<dbReference type="UniPathway" id="UPA00164"/>
<dbReference type="GO" id="GO:0005829">
    <property type="term" value="C:cytosol"/>
    <property type="evidence" value="ECO:0007669"/>
    <property type="project" value="TreeGrafter"/>
</dbReference>
<dbReference type="SUPFAM" id="SSF51445">
    <property type="entry name" value="(Trans)glycosidases"/>
    <property type="match status" value="1"/>
</dbReference>
<protein>
    <recommendedName>
        <fullName evidence="10">1,4-alpha-glucan branching enzyme GlgB</fullName>
        <ecNumber evidence="10">2.4.1.18</ecNumber>
    </recommendedName>
    <alternativeName>
        <fullName evidence="10">1,4-alpha-D-glucan:1,4-alpha-D-glucan 6-glucosyl-transferase</fullName>
    </alternativeName>
    <alternativeName>
        <fullName evidence="10">Alpha-(1-&gt;4)-glucan branching enzyme</fullName>
    </alternativeName>
    <alternativeName>
        <fullName evidence="10">Glycogen branching enzyme</fullName>
        <shortName evidence="10">BE</shortName>
    </alternativeName>
</protein>
<dbReference type="InterPro" id="IPR044143">
    <property type="entry name" value="GlgB_N_E_set_prok"/>
</dbReference>
<proteinExistence type="inferred from homology"/>
<dbReference type="RefSeq" id="WP_083578227.1">
    <property type="nucleotide sequence ID" value="NZ_FQZE01000017.1"/>
</dbReference>
<dbReference type="AlphaFoldDB" id="A0A1M6IQL0"/>
<comment type="catalytic activity">
    <reaction evidence="1 10">
        <text>Transfers a segment of a (1-&gt;4)-alpha-D-glucan chain to a primary hydroxy group in a similar glucan chain.</text>
        <dbReference type="EC" id="2.4.1.18"/>
    </reaction>
</comment>
<dbReference type="PANTHER" id="PTHR43651:SF3">
    <property type="entry name" value="1,4-ALPHA-GLUCAN-BRANCHING ENZYME"/>
    <property type="match status" value="1"/>
</dbReference>
<comment type="similarity">
    <text evidence="4 10">Belongs to the glycosyl hydrolase 13 family. GlgB subfamily.</text>
</comment>
<dbReference type="GO" id="GO:0043169">
    <property type="term" value="F:cation binding"/>
    <property type="evidence" value="ECO:0007669"/>
    <property type="project" value="InterPro"/>
</dbReference>
<dbReference type="FunFam" id="2.60.40.10:FF:000169">
    <property type="entry name" value="1,4-alpha-glucan branching enzyme GlgB"/>
    <property type="match status" value="1"/>
</dbReference>
<accession>A0A1M6IQL0</accession>
<dbReference type="OrthoDB" id="9800174at2"/>
<evidence type="ECO:0000256" key="11">
    <source>
        <dbReference type="PIRSR" id="PIRSR000463-1"/>
    </source>
</evidence>
<dbReference type="FunFam" id="2.60.40.1180:FF:000002">
    <property type="entry name" value="1,4-alpha-glucan branching enzyme GlgB"/>
    <property type="match status" value="1"/>
</dbReference>
<organism evidence="14 15">
    <name type="scientific">Tangfeifania diversioriginum</name>
    <dbReference type="NCBI Taxonomy" id="1168035"/>
    <lineage>
        <taxon>Bacteria</taxon>
        <taxon>Pseudomonadati</taxon>
        <taxon>Bacteroidota</taxon>
        <taxon>Bacteroidia</taxon>
        <taxon>Marinilabiliales</taxon>
        <taxon>Prolixibacteraceae</taxon>
        <taxon>Tangfeifania</taxon>
    </lineage>
</organism>
<dbReference type="InterPro" id="IPR006047">
    <property type="entry name" value="GH13_cat_dom"/>
</dbReference>
<dbReference type="InterPro" id="IPR013783">
    <property type="entry name" value="Ig-like_fold"/>
</dbReference>
<dbReference type="InterPro" id="IPR014756">
    <property type="entry name" value="Ig_E-set"/>
</dbReference>
<dbReference type="PIRSF" id="PIRSF000463">
    <property type="entry name" value="GlgB"/>
    <property type="match status" value="1"/>
</dbReference>
<evidence type="ECO:0000259" key="13">
    <source>
        <dbReference type="SMART" id="SM00642"/>
    </source>
</evidence>
<dbReference type="SUPFAM" id="SSF81296">
    <property type="entry name" value="E set domains"/>
    <property type="match status" value="1"/>
</dbReference>
<dbReference type="SMART" id="SM00642">
    <property type="entry name" value="Aamy"/>
    <property type="match status" value="1"/>
</dbReference>
<dbReference type="Gene3D" id="2.60.40.10">
    <property type="entry name" value="Immunoglobulins"/>
    <property type="match status" value="1"/>
</dbReference>
<dbReference type="STRING" id="1168035.SAMN05444280_11787"/>
<comment type="subunit">
    <text evidence="10">Monomer.</text>
</comment>
<dbReference type="Gene3D" id="2.60.40.1180">
    <property type="entry name" value="Golgi alpha-mannosidase II"/>
    <property type="match status" value="1"/>
</dbReference>
<feature type="active site" description="Nucleophile" evidence="10 11">
    <location>
        <position position="341"/>
    </location>
</feature>
<keyword evidence="6 10" id="KW-0328">Glycosyltransferase</keyword>
<feature type="region of interest" description="Disordered" evidence="12">
    <location>
        <begin position="1"/>
        <end position="22"/>
    </location>
</feature>
<dbReference type="Pfam" id="PF02806">
    <property type="entry name" value="Alpha-amylase_C"/>
    <property type="match status" value="1"/>
</dbReference>
<name>A0A1M6IQL0_9BACT</name>
<dbReference type="NCBIfam" id="NF008967">
    <property type="entry name" value="PRK12313.1"/>
    <property type="match status" value="1"/>
</dbReference>
<evidence type="ECO:0000256" key="10">
    <source>
        <dbReference type="HAMAP-Rule" id="MF_00685"/>
    </source>
</evidence>
<dbReference type="NCBIfam" id="NF003811">
    <property type="entry name" value="PRK05402.1"/>
    <property type="match status" value="1"/>
</dbReference>
<gene>
    <name evidence="10" type="primary">glgB</name>
    <name evidence="14" type="ORF">SAMN05444280_11787</name>
</gene>
<dbReference type="Proteomes" id="UP000184050">
    <property type="component" value="Unassembled WGS sequence"/>
</dbReference>
<dbReference type="InterPro" id="IPR004193">
    <property type="entry name" value="Glyco_hydro_13_N"/>
</dbReference>
<reference evidence="14 15" key="1">
    <citation type="submission" date="2016-11" db="EMBL/GenBank/DDBJ databases">
        <authorList>
            <person name="Jaros S."/>
            <person name="Januszkiewicz K."/>
            <person name="Wedrychowicz H."/>
        </authorList>
    </citation>
    <scope>NUCLEOTIDE SEQUENCE [LARGE SCALE GENOMIC DNA]</scope>
    <source>
        <strain evidence="14 15">DSM 27063</strain>
    </source>
</reference>
<evidence type="ECO:0000313" key="15">
    <source>
        <dbReference type="Proteomes" id="UP000184050"/>
    </source>
</evidence>
<evidence type="ECO:0000256" key="1">
    <source>
        <dbReference type="ARBA" id="ARBA00000826"/>
    </source>
</evidence>
<evidence type="ECO:0000256" key="8">
    <source>
        <dbReference type="ARBA" id="ARBA00023056"/>
    </source>
</evidence>
<evidence type="ECO:0000256" key="6">
    <source>
        <dbReference type="ARBA" id="ARBA00022676"/>
    </source>
</evidence>
<evidence type="ECO:0000256" key="5">
    <source>
        <dbReference type="ARBA" id="ARBA00022600"/>
    </source>
</evidence>
<evidence type="ECO:0000256" key="7">
    <source>
        <dbReference type="ARBA" id="ARBA00022679"/>
    </source>
</evidence>
<feature type="domain" description="Glycosyl hydrolase family 13 catalytic" evidence="13">
    <location>
        <begin position="182"/>
        <end position="528"/>
    </location>
</feature>
<dbReference type="GO" id="GO:0005978">
    <property type="term" value="P:glycogen biosynthetic process"/>
    <property type="evidence" value="ECO:0007669"/>
    <property type="project" value="UniProtKB-UniRule"/>
</dbReference>
<dbReference type="GO" id="GO:0003844">
    <property type="term" value="F:1,4-alpha-glucan branching enzyme activity"/>
    <property type="evidence" value="ECO:0007669"/>
    <property type="project" value="UniProtKB-UniRule"/>
</dbReference>
<dbReference type="InterPro" id="IPR006048">
    <property type="entry name" value="A-amylase/branching_C"/>
</dbReference>
<evidence type="ECO:0000256" key="2">
    <source>
        <dbReference type="ARBA" id="ARBA00002953"/>
    </source>
</evidence>
<evidence type="ECO:0000256" key="3">
    <source>
        <dbReference type="ARBA" id="ARBA00004964"/>
    </source>
</evidence>
<dbReference type="InterPro" id="IPR006407">
    <property type="entry name" value="GlgB"/>
</dbReference>
<keyword evidence="9 10" id="KW-0119">Carbohydrate metabolism</keyword>
<evidence type="ECO:0000256" key="12">
    <source>
        <dbReference type="SAM" id="MobiDB-lite"/>
    </source>
</evidence>
<evidence type="ECO:0000256" key="9">
    <source>
        <dbReference type="ARBA" id="ARBA00023277"/>
    </source>
</evidence>
<dbReference type="PANTHER" id="PTHR43651">
    <property type="entry name" value="1,4-ALPHA-GLUCAN-BRANCHING ENZYME"/>
    <property type="match status" value="1"/>
</dbReference>
<dbReference type="InterPro" id="IPR037439">
    <property type="entry name" value="Branching_enzy"/>
</dbReference>
<dbReference type="FunFam" id="3.20.20.80:FF:000003">
    <property type="entry name" value="1,4-alpha-glucan branching enzyme GlgB"/>
    <property type="match status" value="1"/>
</dbReference>
<dbReference type="CDD" id="cd11322">
    <property type="entry name" value="AmyAc_Glg_BE"/>
    <property type="match status" value="1"/>
</dbReference>
<comment type="function">
    <text evidence="2 10">Catalyzes the formation of the alpha-1,6-glucosidic linkages in glycogen by scission of a 1,4-alpha-linked oligosaccharide from growing alpha-1,4-glucan chains and the subsequent attachment of the oligosaccharide to the alpha-1,6 position.</text>
</comment>
<dbReference type="InterPro" id="IPR017853">
    <property type="entry name" value="GH"/>
</dbReference>
<comment type="pathway">
    <text evidence="3 10">Glycan biosynthesis; glycogen biosynthesis.</text>
</comment>
<keyword evidence="5 10" id="KW-0321">Glycogen metabolism</keyword>
<dbReference type="EC" id="2.4.1.18" evidence="10"/>
<keyword evidence="8 10" id="KW-0320">Glycogen biosynthesis</keyword>